<dbReference type="CDD" id="cd06170">
    <property type="entry name" value="LuxR_C_like"/>
    <property type="match status" value="1"/>
</dbReference>
<evidence type="ECO:0000256" key="3">
    <source>
        <dbReference type="ARBA" id="ARBA00023163"/>
    </source>
</evidence>
<feature type="region of interest" description="Disordered" evidence="5">
    <location>
        <begin position="1"/>
        <end position="29"/>
    </location>
</feature>
<dbReference type="EMBL" id="JAYGHY010000078">
    <property type="protein sequence ID" value="MEA5443923.1"/>
    <property type="molecule type" value="Genomic_DNA"/>
</dbReference>
<feature type="domain" description="HTH luxR-type" evidence="6">
    <location>
        <begin position="195"/>
        <end position="260"/>
    </location>
</feature>
<reference evidence="8 9" key="1">
    <citation type="submission" date="2023-12" db="EMBL/GenBank/DDBJ databases">
        <title>Baltic Sea Cyanobacteria.</title>
        <authorList>
            <person name="Delbaje E."/>
            <person name="Fewer D.P."/>
            <person name="Shishido T.K."/>
        </authorList>
    </citation>
    <scope>NUCLEOTIDE SEQUENCE [LARGE SCALE GENOMIC DNA]</scope>
    <source>
        <strain evidence="8 9">UHCC 0281</strain>
    </source>
</reference>
<dbReference type="SUPFAM" id="SSF46894">
    <property type="entry name" value="C-terminal effector domain of the bipartite response regulators"/>
    <property type="match status" value="1"/>
</dbReference>
<dbReference type="InterPro" id="IPR016032">
    <property type="entry name" value="Sig_transdc_resp-reg_C-effctor"/>
</dbReference>
<evidence type="ECO:0000259" key="7">
    <source>
        <dbReference type="PROSITE" id="PS50110"/>
    </source>
</evidence>
<keyword evidence="2" id="KW-0238">DNA-binding</keyword>
<feature type="domain" description="Response regulatory" evidence="7">
    <location>
        <begin position="31"/>
        <end position="147"/>
    </location>
</feature>
<comment type="caution">
    <text evidence="8">The sequence shown here is derived from an EMBL/GenBank/DDBJ whole genome shotgun (WGS) entry which is preliminary data.</text>
</comment>
<dbReference type="RefSeq" id="WP_323357878.1">
    <property type="nucleotide sequence ID" value="NZ_JAYGHY010000078.1"/>
</dbReference>
<evidence type="ECO:0000313" key="9">
    <source>
        <dbReference type="Proteomes" id="UP001302329"/>
    </source>
</evidence>
<protein>
    <submittedName>
        <fullName evidence="8">Response regulator transcription factor</fullName>
    </submittedName>
</protein>
<gene>
    <name evidence="8" type="ORF">VB739_15295</name>
</gene>
<dbReference type="Proteomes" id="UP001302329">
    <property type="component" value="Unassembled WGS sequence"/>
</dbReference>
<dbReference type="PANTHER" id="PTHR48111:SF67">
    <property type="entry name" value="TRANSCRIPTIONAL REGULATORY PROTEIN TCTD"/>
    <property type="match status" value="1"/>
</dbReference>
<evidence type="ECO:0000256" key="1">
    <source>
        <dbReference type="ARBA" id="ARBA00023015"/>
    </source>
</evidence>
<accession>A0ABU5SZH1</accession>
<evidence type="ECO:0000256" key="5">
    <source>
        <dbReference type="SAM" id="MobiDB-lite"/>
    </source>
</evidence>
<dbReference type="PRINTS" id="PR00038">
    <property type="entry name" value="HTHLUXR"/>
</dbReference>
<dbReference type="InterPro" id="IPR039420">
    <property type="entry name" value="WalR-like"/>
</dbReference>
<evidence type="ECO:0000259" key="6">
    <source>
        <dbReference type="PROSITE" id="PS50043"/>
    </source>
</evidence>
<sequence>MSQDPSAAAGPISEPSGVEETPEAATSTPVRLLLVDDEPGLRTAVKAYLEDEGFAVTTANDGEEGWTAAQAQMPDVVITDVMMPRCDGYGLLKRLRADERLGGTPVIFLTAKGMTADRIAGFQAGADDYIPKPFDPDELVARVRNVVRRQERLLAEAARFADADIGAMARQITEIRSMLGGGGASSAAGSARKPVSDVKLDFTPREASVLQLVAEGMMNKEIARRLETSIRNVEKYVSRLFIKTGTASRTELVRFALEHGLVD</sequence>
<dbReference type="CDD" id="cd17574">
    <property type="entry name" value="REC_OmpR"/>
    <property type="match status" value="1"/>
</dbReference>
<dbReference type="Pfam" id="PF00196">
    <property type="entry name" value="GerE"/>
    <property type="match status" value="1"/>
</dbReference>
<dbReference type="Gene3D" id="3.40.50.2300">
    <property type="match status" value="1"/>
</dbReference>
<evidence type="ECO:0000256" key="2">
    <source>
        <dbReference type="ARBA" id="ARBA00023125"/>
    </source>
</evidence>
<dbReference type="InterPro" id="IPR011006">
    <property type="entry name" value="CheY-like_superfamily"/>
</dbReference>
<evidence type="ECO:0000256" key="4">
    <source>
        <dbReference type="PROSITE-ProRule" id="PRU00169"/>
    </source>
</evidence>
<proteinExistence type="predicted"/>
<feature type="modified residue" description="4-aspartylphosphate" evidence="4">
    <location>
        <position position="80"/>
    </location>
</feature>
<dbReference type="PROSITE" id="PS50110">
    <property type="entry name" value="RESPONSE_REGULATORY"/>
    <property type="match status" value="1"/>
</dbReference>
<dbReference type="Gene3D" id="1.10.10.10">
    <property type="entry name" value="Winged helix-like DNA-binding domain superfamily/Winged helix DNA-binding domain"/>
    <property type="match status" value="1"/>
</dbReference>
<dbReference type="InterPro" id="IPR000792">
    <property type="entry name" value="Tscrpt_reg_LuxR_C"/>
</dbReference>
<name>A0ABU5SZH1_9CYAN</name>
<dbReference type="InterPro" id="IPR036388">
    <property type="entry name" value="WH-like_DNA-bd_sf"/>
</dbReference>
<dbReference type="PROSITE" id="PS50043">
    <property type="entry name" value="HTH_LUXR_2"/>
    <property type="match status" value="1"/>
</dbReference>
<dbReference type="PANTHER" id="PTHR48111">
    <property type="entry name" value="REGULATOR OF RPOS"/>
    <property type="match status" value="1"/>
</dbReference>
<organism evidence="8 9">
    <name type="scientific">Cyanobium gracile UHCC 0281</name>
    <dbReference type="NCBI Taxonomy" id="3110309"/>
    <lineage>
        <taxon>Bacteria</taxon>
        <taxon>Bacillati</taxon>
        <taxon>Cyanobacteriota</taxon>
        <taxon>Cyanophyceae</taxon>
        <taxon>Synechococcales</taxon>
        <taxon>Prochlorococcaceae</taxon>
        <taxon>Cyanobium</taxon>
    </lineage>
</organism>
<dbReference type="SMART" id="SM00421">
    <property type="entry name" value="HTH_LUXR"/>
    <property type="match status" value="1"/>
</dbReference>
<evidence type="ECO:0000313" key="8">
    <source>
        <dbReference type="EMBL" id="MEA5443923.1"/>
    </source>
</evidence>
<keyword evidence="3" id="KW-0804">Transcription</keyword>
<dbReference type="SMART" id="SM00448">
    <property type="entry name" value="REC"/>
    <property type="match status" value="1"/>
</dbReference>
<keyword evidence="9" id="KW-1185">Reference proteome</keyword>
<dbReference type="Pfam" id="PF00072">
    <property type="entry name" value="Response_reg"/>
    <property type="match status" value="1"/>
</dbReference>
<keyword evidence="4" id="KW-0597">Phosphoprotein</keyword>
<dbReference type="SUPFAM" id="SSF52172">
    <property type="entry name" value="CheY-like"/>
    <property type="match status" value="1"/>
</dbReference>
<keyword evidence="1" id="KW-0805">Transcription regulation</keyword>
<dbReference type="InterPro" id="IPR001789">
    <property type="entry name" value="Sig_transdc_resp-reg_receiver"/>
</dbReference>